<keyword evidence="7" id="KW-0472">Membrane</keyword>
<evidence type="ECO:0000256" key="1">
    <source>
        <dbReference type="ARBA" id="ARBA00022679"/>
    </source>
</evidence>
<dbReference type="PANTHER" id="PTHR44329:SF214">
    <property type="entry name" value="PROTEIN KINASE DOMAIN-CONTAINING PROTEIN"/>
    <property type="match status" value="1"/>
</dbReference>
<evidence type="ECO:0000256" key="6">
    <source>
        <dbReference type="SAM" id="MobiDB-lite"/>
    </source>
</evidence>
<feature type="region of interest" description="Disordered" evidence="6">
    <location>
        <begin position="534"/>
        <end position="592"/>
    </location>
</feature>
<accession>A0ABQ5S2C0</accession>
<evidence type="ECO:0000313" key="10">
    <source>
        <dbReference type="EMBL" id="GLI63598.1"/>
    </source>
</evidence>
<keyword evidence="3" id="KW-0418">Kinase</keyword>
<dbReference type="SMART" id="SM00220">
    <property type="entry name" value="S_TKc"/>
    <property type="match status" value="1"/>
</dbReference>
<name>A0ABQ5S2C0_9CHLO</name>
<comment type="caution">
    <text evidence="10">The sequence shown here is derived from an EMBL/GenBank/DDBJ whole genome shotgun (WGS) entry which is preliminary data.</text>
</comment>
<dbReference type="PROSITE" id="PS00107">
    <property type="entry name" value="PROTEIN_KINASE_ATP"/>
    <property type="match status" value="1"/>
</dbReference>
<dbReference type="PROSITE" id="PS50011">
    <property type="entry name" value="PROTEIN_KINASE_DOM"/>
    <property type="match status" value="1"/>
</dbReference>
<dbReference type="Proteomes" id="UP001165090">
    <property type="component" value="Unassembled WGS sequence"/>
</dbReference>
<keyword evidence="11" id="KW-1185">Reference proteome</keyword>
<feature type="signal peptide" evidence="8">
    <location>
        <begin position="1"/>
        <end position="23"/>
    </location>
</feature>
<dbReference type="SUPFAM" id="SSF56112">
    <property type="entry name" value="Protein kinase-like (PK-like)"/>
    <property type="match status" value="1"/>
</dbReference>
<keyword evidence="8" id="KW-0732">Signal</keyword>
<evidence type="ECO:0000256" key="5">
    <source>
        <dbReference type="PROSITE-ProRule" id="PRU10141"/>
    </source>
</evidence>
<keyword evidence="7" id="KW-1133">Transmembrane helix</keyword>
<dbReference type="InterPro" id="IPR008271">
    <property type="entry name" value="Ser/Thr_kinase_AS"/>
</dbReference>
<gene>
    <name evidence="10" type="ORF">VaNZ11_006604</name>
</gene>
<dbReference type="Pfam" id="PF00069">
    <property type="entry name" value="Pkinase"/>
    <property type="match status" value="1"/>
</dbReference>
<keyword evidence="4 5" id="KW-0067">ATP-binding</keyword>
<dbReference type="PROSITE" id="PS00108">
    <property type="entry name" value="PROTEIN_KINASE_ST"/>
    <property type="match status" value="1"/>
</dbReference>
<dbReference type="PANTHER" id="PTHR44329">
    <property type="entry name" value="SERINE/THREONINE-PROTEIN KINASE TNNI3K-RELATED"/>
    <property type="match status" value="1"/>
</dbReference>
<evidence type="ECO:0000256" key="4">
    <source>
        <dbReference type="ARBA" id="ARBA00022840"/>
    </source>
</evidence>
<feature type="region of interest" description="Disordered" evidence="6">
    <location>
        <begin position="609"/>
        <end position="634"/>
    </location>
</feature>
<proteinExistence type="predicted"/>
<protein>
    <recommendedName>
        <fullName evidence="9">Protein kinase domain-containing protein</fullName>
    </recommendedName>
</protein>
<feature type="compositionally biased region" description="Gly residues" evidence="6">
    <location>
        <begin position="564"/>
        <end position="588"/>
    </location>
</feature>
<keyword evidence="7" id="KW-0812">Transmembrane</keyword>
<dbReference type="Gene3D" id="3.30.200.20">
    <property type="entry name" value="Phosphorylase Kinase, domain 1"/>
    <property type="match status" value="1"/>
</dbReference>
<evidence type="ECO:0000259" key="9">
    <source>
        <dbReference type="PROSITE" id="PS50011"/>
    </source>
</evidence>
<reference evidence="10 11" key="1">
    <citation type="journal article" date="2023" name="IScience">
        <title>Expanded male sex-determining region conserved during the evolution of homothallism in the green alga Volvox.</title>
        <authorList>
            <person name="Yamamoto K."/>
            <person name="Matsuzaki R."/>
            <person name="Mahakham W."/>
            <person name="Heman W."/>
            <person name="Sekimoto H."/>
            <person name="Kawachi M."/>
            <person name="Minakuchi Y."/>
            <person name="Toyoda A."/>
            <person name="Nozaki H."/>
        </authorList>
    </citation>
    <scope>NUCLEOTIDE SEQUENCE [LARGE SCALE GENOMIC DNA]</scope>
    <source>
        <strain evidence="10 11">NIES-4468</strain>
    </source>
</reference>
<feature type="chain" id="PRO_5045277264" description="Protein kinase domain-containing protein" evidence="8">
    <location>
        <begin position="24"/>
        <end position="898"/>
    </location>
</feature>
<keyword evidence="1" id="KW-0808">Transferase</keyword>
<organism evidence="10 11">
    <name type="scientific">Volvox africanus</name>
    <dbReference type="NCBI Taxonomy" id="51714"/>
    <lineage>
        <taxon>Eukaryota</taxon>
        <taxon>Viridiplantae</taxon>
        <taxon>Chlorophyta</taxon>
        <taxon>core chlorophytes</taxon>
        <taxon>Chlorophyceae</taxon>
        <taxon>CS clade</taxon>
        <taxon>Chlamydomonadales</taxon>
        <taxon>Volvocaceae</taxon>
        <taxon>Volvox</taxon>
    </lineage>
</organism>
<feature type="region of interest" description="Disordered" evidence="6">
    <location>
        <begin position="874"/>
        <end position="898"/>
    </location>
</feature>
<dbReference type="Gene3D" id="1.10.510.10">
    <property type="entry name" value="Transferase(Phosphotransferase) domain 1"/>
    <property type="match status" value="1"/>
</dbReference>
<dbReference type="InterPro" id="IPR017441">
    <property type="entry name" value="Protein_kinase_ATP_BS"/>
</dbReference>
<feature type="domain" description="Protein kinase" evidence="9">
    <location>
        <begin position="485"/>
        <end position="866"/>
    </location>
</feature>
<feature type="compositionally biased region" description="Low complexity" evidence="6">
    <location>
        <begin position="880"/>
        <end position="891"/>
    </location>
</feature>
<feature type="transmembrane region" description="Helical" evidence="7">
    <location>
        <begin position="323"/>
        <end position="347"/>
    </location>
</feature>
<dbReference type="InterPro" id="IPR051681">
    <property type="entry name" value="Ser/Thr_Kinases-Pseudokinases"/>
</dbReference>
<sequence length="898" mass="95499">MSRVGFIVLVSVLLVFPSRLCFTATTSPSAANKSNLTLWCRTGEELVAAIANPVVNYAVLVTDVFVTEAHFNPYTKPMVVQRNFTIMGYDPFPASWPVLDLGFVTAWVQVDPGCTFGLTNLALQNYRQGPHFQGPGYDIFIGPTFLRPARQPPSPAATVATAGAATASDLPGPLILQWNSSLIQRTCLPNSIYNGSVPNLPRPGQVPGNQSAVRLPLPANCSSHPGASTMTRCWPAWGVYSDVASKSYQEVSPGQWAPAGIVLHLLEVNYMCNTLMDEECAARLGTVGCFYSMFPRGISSESSSISRGISSGSGGKRDASEKVVIIASTLGCFLLLLTVTVAVAVFLNRHRSDAAGTAMFGACSFPPGVWDTGNCVGRNRAGSWSVPDHLPSPAACVGVCVETVPPGPQQAVDADVAAAAEDVLMPLQQRTTNPCRQRQSHFQPHAGARQSGAQSPGDMALVTSHTPLSPSIDYDVQVMGGELEVDPGVVLGKGNYGRVLQGRYQGERVAVKFINSGLLGDGCFQHPGVPVDVGGKRRTDAAEEPGGRGPGAGVSWKNDDDLDGGTGTGTGTGVGTGTGAGTGTGTGTGSSEVYVSAAPASEDCGALHHDHHYQQQEQQPGDAPRPLSRQHSSELPVWPQRAFVQEVEVLGRCQHPNIVKLLAANMRPPRICLVMELMDTNLERLMYGDLKRPGRQLPVSTVVHIGMQIARALSYLHPTILHRDIKPANVLISAPDSPAPVVKLGDFGLSRLLQTALVTANPEAGTTPYMAPEVFDTNNNTITDRADMYGFGVVMWEMLAGQRPWDGFTHLQIAVSVAVLGMHLPLHNIGRGNCPAKLQSLICSCWEHDPARRPAAAEAYKTLALVQEGLTRLESRQPETEAAAPPTATTTVLLSPLT</sequence>
<evidence type="ECO:0000256" key="7">
    <source>
        <dbReference type="SAM" id="Phobius"/>
    </source>
</evidence>
<dbReference type="EMBL" id="BSDZ01000015">
    <property type="protein sequence ID" value="GLI63598.1"/>
    <property type="molecule type" value="Genomic_DNA"/>
</dbReference>
<evidence type="ECO:0000256" key="8">
    <source>
        <dbReference type="SAM" id="SignalP"/>
    </source>
</evidence>
<keyword evidence="2 5" id="KW-0547">Nucleotide-binding</keyword>
<evidence type="ECO:0000256" key="3">
    <source>
        <dbReference type="ARBA" id="ARBA00022777"/>
    </source>
</evidence>
<evidence type="ECO:0000313" key="11">
    <source>
        <dbReference type="Proteomes" id="UP001165090"/>
    </source>
</evidence>
<dbReference type="InterPro" id="IPR000719">
    <property type="entry name" value="Prot_kinase_dom"/>
</dbReference>
<feature type="binding site" evidence="5">
    <location>
        <position position="512"/>
    </location>
    <ligand>
        <name>ATP</name>
        <dbReference type="ChEBI" id="CHEBI:30616"/>
    </ligand>
</feature>
<evidence type="ECO:0000256" key="2">
    <source>
        <dbReference type="ARBA" id="ARBA00022741"/>
    </source>
</evidence>
<dbReference type="InterPro" id="IPR011009">
    <property type="entry name" value="Kinase-like_dom_sf"/>
</dbReference>